<proteinExistence type="predicted"/>
<evidence type="ECO:0000313" key="1">
    <source>
        <dbReference type="EMBL" id="KAI4464185.1"/>
    </source>
</evidence>
<keyword evidence="1" id="KW-0675">Receptor</keyword>
<accession>A0ACB9TBY4</accession>
<evidence type="ECO:0000313" key="2">
    <source>
        <dbReference type="Proteomes" id="UP001056778"/>
    </source>
</evidence>
<name>A0ACB9TBY4_HOLOL</name>
<dbReference type="EMBL" id="CM043017">
    <property type="protein sequence ID" value="KAI4464185.1"/>
    <property type="molecule type" value="Genomic_DNA"/>
</dbReference>
<organism evidence="1 2">
    <name type="scientific">Holotrichia oblita</name>
    <name type="common">Chafer beetle</name>
    <dbReference type="NCBI Taxonomy" id="644536"/>
    <lineage>
        <taxon>Eukaryota</taxon>
        <taxon>Metazoa</taxon>
        <taxon>Ecdysozoa</taxon>
        <taxon>Arthropoda</taxon>
        <taxon>Hexapoda</taxon>
        <taxon>Insecta</taxon>
        <taxon>Pterygota</taxon>
        <taxon>Neoptera</taxon>
        <taxon>Endopterygota</taxon>
        <taxon>Coleoptera</taxon>
        <taxon>Polyphaga</taxon>
        <taxon>Scarabaeiformia</taxon>
        <taxon>Scarabaeidae</taxon>
        <taxon>Melolonthinae</taxon>
        <taxon>Holotrichia</taxon>
    </lineage>
</organism>
<sequence length="754" mass="85661">MNTVPPLLLLLFLLFRNVTTTNGNPTKNTDNNSNGSTLQSSLSSSSKTHRNSIDSPDQNHHHQIPDGDVVECTTKTLSEARSPTGLNLDIPFMMDDLKVHVERNPTNFSNIAQKILLARSELAGIVLSSSENYLMLALRVRDSVKFLRNITEESKIFWDTLSSVDRDGWAPPFRDCYYFRATWLNAYVAKTKTVALGLFLPMRINQCDEVFADYIGGTNKCDKDTTIAITNDFDTFDFGVPGHCPCILDIVASGSGLHDYCCRINWSKSSVIASAFLSRSLFPPNPPRQYYCFNADVDTRHPLNTCKTDLNDDFYYTTIKEGSFYYYEDFDFPPTLNTRNGLFSGGRPFLRTGDRSMPAGTVGEGIRFHHLLRSDHPETVPASDRVQDEEGAPLGRQGHRSTQISLHHDVISIRLHGSLHIHQPKFHAGRLQFVERNFLCAAISVELAVSTLFYISRIIIFPELHPDLVLIAYFIRTHCTVTPTLLLVFVPKFWYQQKQVRSLAQEYSCRIPVDAFKEINAHGPLAVNNSDVEVGEVTLADMSPDDIRAELKRLYMQLEIFKNKTICRDNPHISKRRGGRKAQHRRFSLQNLYGKHRAQKQIEQEVTEAEPSRTPEDSVCSTEANCQTIAGIEECDERNETDHNLEGHQIYEDDEIIDDDNAEDSSDYDIDDVPHPSHSDAFNSPETDMKWFEKQSESSSAGQTSSDYENSTAIRRQNDSSPIQWRLIFICFDCDKFCTIYEKTKLSHRTKSKN</sequence>
<reference evidence="1" key="1">
    <citation type="submission" date="2022-04" db="EMBL/GenBank/DDBJ databases">
        <title>Chromosome-scale genome assembly of Holotrichia oblita Faldermann.</title>
        <authorList>
            <person name="Rongchong L."/>
        </authorList>
    </citation>
    <scope>NUCLEOTIDE SEQUENCE</scope>
    <source>
        <strain evidence="1">81SQS9</strain>
    </source>
</reference>
<dbReference type="Proteomes" id="UP001056778">
    <property type="component" value="Chromosome 3"/>
</dbReference>
<protein>
    <submittedName>
        <fullName evidence="1">G-protein coupled receptor</fullName>
    </submittedName>
</protein>
<keyword evidence="2" id="KW-1185">Reference proteome</keyword>
<gene>
    <name evidence="1" type="ORF">MML48_3g00012642</name>
</gene>
<comment type="caution">
    <text evidence="1">The sequence shown here is derived from an EMBL/GenBank/DDBJ whole genome shotgun (WGS) entry which is preliminary data.</text>
</comment>